<name>A0ABM5WHH2_9BURK</name>
<dbReference type="PANTHER" id="PTHR30273">
    <property type="entry name" value="PERIPLASMIC SIGNAL SENSOR AND SIGMA FACTOR ACTIVATOR FECR-RELATED"/>
    <property type="match status" value="1"/>
</dbReference>
<accession>A0ABM5WHH2</accession>
<dbReference type="Gene3D" id="2.60.120.1440">
    <property type="match status" value="1"/>
</dbReference>
<keyword evidence="4" id="KW-1185">Reference proteome</keyword>
<dbReference type="EMBL" id="CP013480">
    <property type="protein sequence ID" value="ALS59780.1"/>
    <property type="molecule type" value="Genomic_DNA"/>
</dbReference>
<feature type="domain" description="FecR protein" evidence="1">
    <location>
        <begin position="146"/>
        <end position="241"/>
    </location>
</feature>
<dbReference type="PANTHER" id="PTHR30273:SF2">
    <property type="entry name" value="PROTEIN FECR"/>
    <property type="match status" value="1"/>
</dbReference>
<dbReference type="InterPro" id="IPR012373">
    <property type="entry name" value="Ferrdict_sens_TM"/>
</dbReference>
<dbReference type="Proteomes" id="UP000060277">
    <property type="component" value="Chromosome"/>
</dbReference>
<dbReference type="InterPro" id="IPR032623">
    <property type="entry name" value="FecR_N"/>
</dbReference>
<evidence type="ECO:0000313" key="3">
    <source>
        <dbReference type="EMBL" id="ALS59780.1"/>
    </source>
</evidence>
<dbReference type="RefSeq" id="WP_058376700.1">
    <property type="nucleotide sequence ID" value="NZ_CP013480.3"/>
</dbReference>
<evidence type="ECO:0000259" key="2">
    <source>
        <dbReference type="Pfam" id="PF16220"/>
    </source>
</evidence>
<sequence>MNANSHTVGDPLPESVTLAATEWFVRLQANEMSTGGTGGTGGAATDATHSIDAQSSARAADQAAWQRWHDAHPQHAQAWQRLVDFGSQLRTIPPVVAHGTLLRMATRKAATSQSRRRVLGLFALATVAGAAWTARDSATVQSLRADLSTAVGERRTVQLDDGTALALNTDSAVDVRYTQDTRRLRLLRGEIAVITGADADHGHRPFFVDTAHGRLQALGTHFLVRQQNDTASVTVLEGAVRVTPSSAAGDAIVLTAGQGATFDATAIRSRFDDTSAANATAAWTQGMLVVHAMPLGDFLAELSRYRRGHLGCAPEVANLLVSGIYPIDDTDRVLDMLARALPVEVERYTRWWVRVLPGTQTGEPPGRIRTIRTFGGDRTHT</sequence>
<evidence type="ECO:0008006" key="5">
    <source>
        <dbReference type="Google" id="ProtNLM"/>
    </source>
</evidence>
<evidence type="ECO:0000259" key="1">
    <source>
        <dbReference type="Pfam" id="PF04773"/>
    </source>
</evidence>
<organism evidence="3 4">
    <name type="scientific">Pandoraea norimbergensis</name>
    <dbReference type="NCBI Taxonomy" id="93219"/>
    <lineage>
        <taxon>Bacteria</taxon>
        <taxon>Pseudomonadati</taxon>
        <taxon>Pseudomonadota</taxon>
        <taxon>Betaproteobacteria</taxon>
        <taxon>Burkholderiales</taxon>
        <taxon>Burkholderiaceae</taxon>
        <taxon>Pandoraea</taxon>
    </lineage>
</organism>
<dbReference type="Pfam" id="PF04773">
    <property type="entry name" value="FecR"/>
    <property type="match status" value="1"/>
</dbReference>
<gene>
    <name evidence="3" type="ORF">AT302_08450</name>
</gene>
<proteinExistence type="predicted"/>
<feature type="domain" description="FecR N-terminal" evidence="2">
    <location>
        <begin position="56"/>
        <end position="82"/>
    </location>
</feature>
<evidence type="ECO:0000313" key="4">
    <source>
        <dbReference type="Proteomes" id="UP000060277"/>
    </source>
</evidence>
<dbReference type="InterPro" id="IPR006860">
    <property type="entry name" value="FecR"/>
</dbReference>
<dbReference type="Pfam" id="PF16220">
    <property type="entry name" value="DUF4880"/>
    <property type="match status" value="1"/>
</dbReference>
<protein>
    <recommendedName>
        <fullName evidence="5">FecR protein domain-containing protein</fullName>
    </recommendedName>
</protein>
<reference evidence="4" key="1">
    <citation type="submission" date="2015-12" db="EMBL/GenBank/DDBJ databases">
        <title>Complete genome sequence of Pandoraea norimbergensis DSM 11628.</title>
        <authorList>
            <person name="Ee R."/>
            <person name="Lim Y.-L."/>
            <person name="Yong D."/>
            <person name="Yin W.-F."/>
            <person name="Chan K.-G."/>
        </authorList>
    </citation>
    <scope>NUCLEOTIDE SEQUENCE [LARGE SCALE GENOMIC DNA]</scope>
    <source>
        <strain evidence="4">DSM 11628</strain>
    </source>
</reference>